<gene>
    <name evidence="1" type="ORF">Pla110_25530</name>
</gene>
<evidence type="ECO:0000313" key="2">
    <source>
        <dbReference type="Proteomes" id="UP000317178"/>
    </source>
</evidence>
<dbReference type="EMBL" id="CP036281">
    <property type="protein sequence ID" value="QDU80818.1"/>
    <property type="molecule type" value="Genomic_DNA"/>
</dbReference>
<dbReference type="Proteomes" id="UP000317178">
    <property type="component" value="Chromosome"/>
</dbReference>
<organism evidence="1 2">
    <name type="scientific">Polystyrenella longa</name>
    <dbReference type="NCBI Taxonomy" id="2528007"/>
    <lineage>
        <taxon>Bacteria</taxon>
        <taxon>Pseudomonadati</taxon>
        <taxon>Planctomycetota</taxon>
        <taxon>Planctomycetia</taxon>
        <taxon>Planctomycetales</taxon>
        <taxon>Planctomycetaceae</taxon>
        <taxon>Polystyrenella</taxon>
    </lineage>
</organism>
<dbReference type="AlphaFoldDB" id="A0A518CNN4"/>
<name>A0A518CNN4_9PLAN</name>
<proteinExistence type="predicted"/>
<reference evidence="1 2" key="1">
    <citation type="submission" date="2019-02" db="EMBL/GenBank/DDBJ databases">
        <title>Deep-cultivation of Planctomycetes and their phenomic and genomic characterization uncovers novel biology.</title>
        <authorList>
            <person name="Wiegand S."/>
            <person name="Jogler M."/>
            <person name="Boedeker C."/>
            <person name="Pinto D."/>
            <person name="Vollmers J."/>
            <person name="Rivas-Marin E."/>
            <person name="Kohn T."/>
            <person name="Peeters S.H."/>
            <person name="Heuer A."/>
            <person name="Rast P."/>
            <person name="Oberbeckmann S."/>
            <person name="Bunk B."/>
            <person name="Jeske O."/>
            <person name="Meyerdierks A."/>
            <person name="Storesund J.E."/>
            <person name="Kallscheuer N."/>
            <person name="Luecker S."/>
            <person name="Lage O.M."/>
            <person name="Pohl T."/>
            <person name="Merkel B.J."/>
            <person name="Hornburger P."/>
            <person name="Mueller R.-W."/>
            <person name="Bruemmer F."/>
            <person name="Labrenz M."/>
            <person name="Spormann A.M."/>
            <person name="Op den Camp H."/>
            <person name="Overmann J."/>
            <person name="Amann R."/>
            <person name="Jetten M.S.M."/>
            <person name="Mascher T."/>
            <person name="Medema M.H."/>
            <person name="Devos D.P."/>
            <person name="Kaster A.-K."/>
            <person name="Ovreas L."/>
            <person name="Rohde M."/>
            <person name="Galperin M.Y."/>
            <person name="Jogler C."/>
        </authorList>
    </citation>
    <scope>NUCLEOTIDE SEQUENCE [LARGE SCALE GENOMIC DNA]</scope>
    <source>
        <strain evidence="1 2">Pla110</strain>
    </source>
</reference>
<dbReference type="RefSeq" id="WP_144996054.1">
    <property type="nucleotide sequence ID" value="NZ_CP036281.1"/>
</dbReference>
<accession>A0A518CNN4</accession>
<sequence>MDIQDLLTESYQQHGVSFSYPSGWTLTEQASEEEIQVMVQSPGTGFWILTLYFERPAMDDLIQSAIETYRDEYQAIDSFPSEQQVGAHVGSAVEIEFSCLDLMNTASIRTFATDRFTVLILSQYSAEESEQISQLQQLMTQSIQCAEDFFGFEQT</sequence>
<protein>
    <submittedName>
        <fullName evidence="1">Uncharacterized protein</fullName>
    </submittedName>
</protein>
<evidence type="ECO:0000313" key="1">
    <source>
        <dbReference type="EMBL" id="QDU80818.1"/>
    </source>
</evidence>
<dbReference type="OrthoDB" id="213056at2"/>
<keyword evidence="2" id="KW-1185">Reference proteome</keyword>
<dbReference type="KEGG" id="plon:Pla110_25530"/>